<evidence type="ECO:0000259" key="4">
    <source>
        <dbReference type="Pfam" id="PF13802"/>
    </source>
</evidence>
<dbReference type="GO" id="GO:0030246">
    <property type="term" value="F:carbohydrate binding"/>
    <property type="evidence" value="ECO:0007669"/>
    <property type="project" value="InterPro"/>
</dbReference>
<keyword evidence="2" id="KW-0378">Hydrolase</keyword>
<dbReference type="OrthoDB" id="1334205at2759"/>
<dbReference type="Pfam" id="PF01055">
    <property type="entry name" value="Glyco_hydro_31_2nd"/>
    <property type="match status" value="1"/>
</dbReference>
<feature type="domain" description="Glycoside hydrolase family 31 TIM barrel" evidence="3">
    <location>
        <begin position="312"/>
        <end position="636"/>
    </location>
</feature>
<dbReference type="PANTHER" id="PTHR22762:SF165">
    <property type="entry name" value="PUTATIVE (AFU_ORTHOLOGUE AFUA_1G06560)-RELATED"/>
    <property type="match status" value="1"/>
</dbReference>
<dbReference type="GO" id="GO:0004553">
    <property type="term" value="F:hydrolase activity, hydrolyzing O-glycosyl compounds"/>
    <property type="evidence" value="ECO:0007669"/>
    <property type="project" value="InterPro"/>
</dbReference>
<gene>
    <name evidence="5" type="ORF">EHS25_004440</name>
</gene>
<evidence type="ECO:0000256" key="1">
    <source>
        <dbReference type="ARBA" id="ARBA00007806"/>
    </source>
</evidence>
<organism evidence="5 6">
    <name type="scientific">Saitozyma podzolica</name>
    <dbReference type="NCBI Taxonomy" id="1890683"/>
    <lineage>
        <taxon>Eukaryota</taxon>
        <taxon>Fungi</taxon>
        <taxon>Dikarya</taxon>
        <taxon>Basidiomycota</taxon>
        <taxon>Agaricomycotina</taxon>
        <taxon>Tremellomycetes</taxon>
        <taxon>Tremellales</taxon>
        <taxon>Trimorphomycetaceae</taxon>
        <taxon>Saitozyma</taxon>
    </lineage>
</organism>
<evidence type="ECO:0000259" key="3">
    <source>
        <dbReference type="Pfam" id="PF01055"/>
    </source>
</evidence>
<dbReference type="InterPro" id="IPR017853">
    <property type="entry name" value="GH"/>
</dbReference>
<dbReference type="Gene3D" id="3.20.20.80">
    <property type="entry name" value="Glycosidases"/>
    <property type="match status" value="1"/>
</dbReference>
<dbReference type="InterPro" id="IPR013780">
    <property type="entry name" value="Glyco_hydro_b"/>
</dbReference>
<dbReference type="Proteomes" id="UP000279259">
    <property type="component" value="Unassembled WGS sequence"/>
</dbReference>
<dbReference type="InterPro" id="IPR025887">
    <property type="entry name" value="Glyco_hydro_31_N_dom"/>
</dbReference>
<keyword evidence="2" id="KW-0326">Glycosidase</keyword>
<dbReference type="EMBL" id="RSCD01000002">
    <property type="protein sequence ID" value="RSH94636.1"/>
    <property type="molecule type" value="Genomic_DNA"/>
</dbReference>
<comment type="caution">
    <text evidence="5">The sequence shown here is derived from an EMBL/GenBank/DDBJ whole genome shotgun (WGS) entry which is preliminary data.</text>
</comment>
<accession>A0A427YUC3</accession>
<comment type="similarity">
    <text evidence="1 2">Belongs to the glycosyl hydrolase 31 family.</text>
</comment>
<dbReference type="GO" id="GO:0005975">
    <property type="term" value="P:carbohydrate metabolic process"/>
    <property type="evidence" value="ECO:0007669"/>
    <property type="project" value="InterPro"/>
</dbReference>
<dbReference type="Gene3D" id="2.60.40.1180">
    <property type="entry name" value="Golgi alpha-mannosidase II"/>
    <property type="match status" value="1"/>
</dbReference>
<dbReference type="STRING" id="1890683.A0A427YUC3"/>
<dbReference type="Gene3D" id="2.60.40.1760">
    <property type="entry name" value="glycosyl hydrolase (family 31)"/>
    <property type="match status" value="1"/>
</dbReference>
<evidence type="ECO:0000313" key="5">
    <source>
        <dbReference type="EMBL" id="RSH94636.1"/>
    </source>
</evidence>
<dbReference type="SUPFAM" id="SSF74650">
    <property type="entry name" value="Galactose mutarotase-like"/>
    <property type="match status" value="1"/>
</dbReference>
<sequence>MPVVEREINGFTLPSSSPKAGSSITSFSLVSGADATWKDFTWTLDFPIPNAYRTLLTGPNRPRPPHDNIILKSSPVEFKLVSLDAKACTATFAFPQAAADEFDGSGKTRELRLEWHSSIVLSSWESDAKSKSPVRILGDLANRSYALTQDGVMRHWWFPFNNIHLGMGEKAGPLDLTGRSFQLHGQDSAGYNAMEGDPLYKHTPYLISSPHPSASGEIPTSSYAIYHPSNSFGTWDVGKQHDDPSGYFKTYTQDFGGLEEYVIVAKGVKEIVRTFGEMVGMPKLVGRDWLGYLASGMGLGESDHPIAQTLLESWPEMCQKYDIPCSAMHLSSGYTAGEEDGNRYVFTMNKKRYPDFKGMVAVFHKAGIKVVPNIKPYLLGTHPSYDSLHKADAFFHDPWTKKPVEVRIWSSGVGTTAVGGWSDLTSQAGRKWWSEGVKSLIDLGVDGMWNDNNEYYLRDDDYLAQNDTPHKFVSPIEGKQKIGLLGRMINTEMMARVSDETLATANPERRTYVLTRSGNVGTFKYACSTWSGDNATSWNNLRGSQPIQLNAGISLMQAYGSDVGGFGGPLPNPELFVRWVQLGVTHSRFCIHSYKPNKEDPSGAAATNLPWMYPEVLPIIRKEIKWRYELLPFFNSLMWESHHHADPTNAWLGWGEFASDPELYTEPILNGFDAWIGAGQLLSAPALFEGMLSREVYFPKSSPTDESLYFDLHAPNATYKAGTKAIIATPLEHMGLFAREGAVIPTGKECHTVTQEKGPGRTTTDGVDVVLQSEGGIVGLDDWRGVQIFPGSSGKTYIGHWTEDDGISMNPDKTVVKVTYSGNDKEVDVKLEFAESKFKTLWGKTVHVILPAADKRKVKGAKEAEWKGRTVFVVEVA</sequence>
<feature type="domain" description="Glycoside hydrolase family 31 N-terminal" evidence="4">
    <location>
        <begin position="165"/>
        <end position="210"/>
    </location>
</feature>
<keyword evidence="6" id="KW-1185">Reference proteome</keyword>
<dbReference type="InterPro" id="IPR011013">
    <property type="entry name" value="Gal_mutarotase_sf_dom"/>
</dbReference>
<reference evidence="5 6" key="1">
    <citation type="submission" date="2018-11" db="EMBL/GenBank/DDBJ databases">
        <title>Genome sequence of Saitozyma podzolica DSM 27192.</title>
        <authorList>
            <person name="Aliyu H."/>
            <person name="Gorte O."/>
            <person name="Ochsenreither K."/>
        </authorList>
    </citation>
    <scope>NUCLEOTIDE SEQUENCE [LARGE SCALE GENOMIC DNA]</scope>
    <source>
        <strain evidence="5 6">DSM 27192</strain>
    </source>
</reference>
<name>A0A427YUC3_9TREE</name>
<protein>
    <submittedName>
        <fullName evidence="5">Uncharacterized protein</fullName>
    </submittedName>
</protein>
<dbReference type="SUPFAM" id="SSF51445">
    <property type="entry name" value="(Trans)glycosidases"/>
    <property type="match status" value="1"/>
</dbReference>
<dbReference type="AlphaFoldDB" id="A0A427YUC3"/>
<dbReference type="PANTHER" id="PTHR22762">
    <property type="entry name" value="ALPHA-GLUCOSIDASE"/>
    <property type="match status" value="1"/>
</dbReference>
<proteinExistence type="inferred from homology"/>
<dbReference type="Pfam" id="PF13802">
    <property type="entry name" value="Gal_mutarotas_2"/>
    <property type="match status" value="1"/>
</dbReference>
<evidence type="ECO:0000256" key="2">
    <source>
        <dbReference type="RuleBase" id="RU361185"/>
    </source>
</evidence>
<dbReference type="InterPro" id="IPR000322">
    <property type="entry name" value="Glyco_hydro_31_TIM"/>
</dbReference>
<evidence type="ECO:0000313" key="6">
    <source>
        <dbReference type="Proteomes" id="UP000279259"/>
    </source>
</evidence>